<keyword evidence="2" id="KW-1185">Reference proteome</keyword>
<comment type="caution">
    <text evidence="1">The sequence shown here is derived from an EMBL/GenBank/DDBJ whole genome shotgun (WGS) entry which is preliminary data.</text>
</comment>
<gene>
    <name evidence="1" type="ORF">FK220_019445</name>
</gene>
<dbReference type="Pfam" id="PF14305">
    <property type="entry name" value="ATPgrasp_TupA"/>
    <property type="match status" value="1"/>
</dbReference>
<dbReference type="Proteomes" id="UP000707206">
    <property type="component" value="Unassembled WGS sequence"/>
</dbReference>
<accession>A0A967AW62</accession>
<evidence type="ECO:0000313" key="1">
    <source>
        <dbReference type="EMBL" id="NHF61536.1"/>
    </source>
</evidence>
<protein>
    <submittedName>
        <fullName evidence="1">Glycosyl transferase</fullName>
    </submittedName>
</protein>
<reference evidence="1" key="1">
    <citation type="submission" date="2019-07" db="EMBL/GenBank/DDBJ databases">
        <authorList>
            <person name="De-Chao Zhang Q."/>
        </authorList>
    </citation>
    <scope>NUCLEOTIDE SEQUENCE</scope>
    <source>
        <strain evidence="1">TP-CH-4</strain>
    </source>
</reference>
<dbReference type="AlphaFoldDB" id="A0A967AW62"/>
<dbReference type="InterPro" id="IPR029465">
    <property type="entry name" value="ATPgrasp_TupA"/>
</dbReference>
<keyword evidence="1" id="KW-0808">Transferase</keyword>
<name>A0A967AW62_9FLAO</name>
<dbReference type="RefSeq" id="WP_152576033.1">
    <property type="nucleotide sequence ID" value="NZ_VIKU02000010.1"/>
</dbReference>
<proteinExistence type="predicted"/>
<reference evidence="1" key="2">
    <citation type="submission" date="2020-03" db="EMBL/GenBank/DDBJ databases">
        <title>Flavobacteriaceae bacterium strain TP-CH-4, a member of the family Flavobacteriaceae isolated from a deep-sea seamount.</title>
        <authorList>
            <person name="Zhang D.-C."/>
        </authorList>
    </citation>
    <scope>NUCLEOTIDE SEQUENCE</scope>
    <source>
        <strain evidence="1">TP-CH-4</strain>
    </source>
</reference>
<dbReference type="EMBL" id="VIKU02000010">
    <property type="protein sequence ID" value="NHF61536.1"/>
    <property type="molecule type" value="Genomic_DNA"/>
</dbReference>
<organism evidence="1 2">
    <name type="scientific">Pelagihabitans pacificus</name>
    <dbReference type="NCBI Taxonomy" id="2696054"/>
    <lineage>
        <taxon>Bacteria</taxon>
        <taxon>Pseudomonadati</taxon>
        <taxon>Bacteroidota</taxon>
        <taxon>Flavobacteriia</taxon>
        <taxon>Flavobacteriales</taxon>
        <taxon>Flavobacteriaceae</taxon>
        <taxon>Pelagihabitans</taxon>
    </lineage>
</organism>
<dbReference type="SUPFAM" id="SSF56059">
    <property type="entry name" value="Glutathione synthetase ATP-binding domain-like"/>
    <property type="match status" value="1"/>
</dbReference>
<dbReference type="GO" id="GO:0016740">
    <property type="term" value="F:transferase activity"/>
    <property type="evidence" value="ECO:0007669"/>
    <property type="project" value="UniProtKB-KW"/>
</dbReference>
<evidence type="ECO:0000313" key="2">
    <source>
        <dbReference type="Proteomes" id="UP000707206"/>
    </source>
</evidence>
<sequence>MTGLLKRIYHHTQLGKILIFCYHNFKNIFLPDSINIAINYKKNFGQKPNLKNPKTLNEKIQWLKINDRSPLHTQCADKYAVRDYVSSRIGSEYLVPLYFHTKNVNDLVPENLPDVPFIIKTNHDSGGGIILKEKSKANWAEIQKKLEARLKTNYYKASKEWQYKNIKPRIIVEKLLQDRNGDIPLDYKLHCFNAKVEMIQVDIGRGTKNHYRNWYSKDWKREPYRWSSPKGGGVYTDPSEEDVPKPKTLEKMIALSEELSKGFDYVRVDLYDVDGKIYFGELTFHHDGGYQPILPKKWDLILGQKLTLSKS</sequence>